<dbReference type="InterPro" id="IPR013103">
    <property type="entry name" value="RVT_2"/>
</dbReference>
<evidence type="ECO:0000259" key="2">
    <source>
        <dbReference type="Pfam" id="PF07727"/>
    </source>
</evidence>
<accession>A0A6L2LMI9</accession>
<dbReference type="PANTHER" id="PTHR11439:SF495">
    <property type="entry name" value="REVERSE TRANSCRIPTASE, RNA-DEPENDENT DNA POLYMERASE-RELATED"/>
    <property type="match status" value="1"/>
</dbReference>
<gene>
    <name evidence="3" type="ORF">Tci_035034</name>
</gene>
<feature type="domain" description="Reverse transcriptase Ty1/copia-type" evidence="2">
    <location>
        <begin position="275"/>
        <end position="345"/>
    </location>
</feature>
<evidence type="ECO:0000313" key="3">
    <source>
        <dbReference type="EMBL" id="GEU63056.1"/>
    </source>
</evidence>
<dbReference type="PANTHER" id="PTHR11439">
    <property type="entry name" value="GAG-POL-RELATED RETROTRANSPOSON"/>
    <property type="match status" value="1"/>
</dbReference>
<proteinExistence type="predicted"/>
<dbReference type="SUPFAM" id="SSF56672">
    <property type="entry name" value="DNA/RNA polymerases"/>
    <property type="match status" value="1"/>
</dbReference>
<dbReference type="EMBL" id="BKCJ010004782">
    <property type="protein sequence ID" value="GEU63056.1"/>
    <property type="molecule type" value="Genomic_DNA"/>
</dbReference>
<comment type="caution">
    <text evidence="3">The sequence shown here is derived from an EMBL/GenBank/DDBJ whole genome shotgun (WGS) entry which is preliminary data.</text>
</comment>
<name>A0A6L2LMI9_TANCI</name>
<dbReference type="InterPro" id="IPR043502">
    <property type="entry name" value="DNA/RNA_pol_sf"/>
</dbReference>
<dbReference type="Pfam" id="PF07727">
    <property type="entry name" value="RVT_2"/>
    <property type="match status" value="1"/>
</dbReference>
<feature type="region of interest" description="Disordered" evidence="1">
    <location>
        <begin position="32"/>
        <end position="51"/>
    </location>
</feature>
<evidence type="ECO:0000256" key="1">
    <source>
        <dbReference type="SAM" id="MobiDB-lite"/>
    </source>
</evidence>
<sequence length="536" mass="60286">MRPFGCKLVPINVAKPVTADVLKPHVTNPRQAKPIITKPHSPPRRHINHSPSLKASNFPLKVTTVKVPQVNAAKGVQGKLDFDDVYFVKELKKVDEGFLVRYSVSSKALRVFNSRTRIVQETLHINFLENKPNVAGEERVQQYVLFPVWSSGSTNPQNTDVDTAFEVKKPEFKGSKPQSEVYVSLSSSAYSCCWAISTNITNNFSAAGPSNAAVSLTHGKSSYVDSSQLHDDPNMLELEDITYSDDEYDVGAEADFNNLEISIIVSPILTSRVHKDHHGIDYEEVFALIARIEAIRLFLAYASFMGFMVYQMDVKSAFLYGTIEEEVYVCQPPGFEDPDYPDKIYVDDIIFGSTNKDLCKAFVKLMKDKFQMSSMGELKFFLGLQVKQKKDGIFISQDKYVAKTLRKFGLTDGKSTSTPIDTEKPLIKDPNGEDVDVHTYRSMIGSLMYLTSSRPDIMFVVCACARFQVTPKASHLHAVKRIFRYLKGKPYLGLWYPKDSPFNFVAYSDSDYAGVSLDRKSTTGGCQFLRCRLISW</sequence>
<organism evidence="3">
    <name type="scientific">Tanacetum cinerariifolium</name>
    <name type="common">Dalmatian daisy</name>
    <name type="synonym">Chrysanthemum cinerariifolium</name>
    <dbReference type="NCBI Taxonomy" id="118510"/>
    <lineage>
        <taxon>Eukaryota</taxon>
        <taxon>Viridiplantae</taxon>
        <taxon>Streptophyta</taxon>
        <taxon>Embryophyta</taxon>
        <taxon>Tracheophyta</taxon>
        <taxon>Spermatophyta</taxon>
        <taxon>Magnoliopsida</taxon>
        <taxon>eudicotyledons</taxon>
        <taxon>Gunneridae</taxon>
        <taxon>Pentapetalae</taxon>
        <taxon>asterids</taxon>
        <taxon>campanulids</taxon>
        <taxon>Asterales</taxon>
        <taxon>Asteraceae</taxon>
        <taxon>Asteroideae</taxon>
        <taxon>Anthemideae</taxon>
        <taxon>Anthemidinae</taxon>
        <taxon>Tanacetum</taxon>
    </lineage>
</organism>
<reference evidence="3" key="1">
    <citation type="journal article" date="2019" name="Sci. Rep.">
        <title>Draft genome of Tanacetum cinerariifolium, the natural source of mosquito coil.</title>
        <authorList>
            <person name="Yamashiro T."/>
            <person name="Shiraishi A."/>
            <person name="Satake H."/>
            <person name="Nakayama K."/>
        </authorList>
    </citation>
    <scope>NUCLEOTIDE SEQUENCE</scope>
</reference>
<dbReference type="AlphaFoldDB" id="A0A6L2LMI9"/>
<protein>
    <submittedName>
        <fullName evidence="3">Uncharacterized mitochondrial protein AtMg00810-like</fullName>
    </submittedName>
</protein>